<dbReference type="Gene3D" id="3.40.50.12780">
    <property type="entry name" value="N-terminal domain of ligase-like"/>
    <property type="match status" value="1"/>
</dbReference>
<sequence length="362" mass="41839">MVEWIKENPYGLDARNKSSFLLQQLTELTRLHYEKCQGYRQIINAMGIDNFTFSDMESMPFIPVRLFKMLDLVSVNSEEIIKTLTSSGTTSQVVSRIFLNKETSILQTKALVNIVTSFIGTQRLPMILVDAQHIVSDRKKFSARGAGLMGLVNFGRDHFYLLDENMEVRWAELDQFMSRHHNQPILIFGFTFMIWKYFYQAIKERNYRIHIPRSILIHSGGWKKMLDEAVTPQHFNQSIKDEFSIERIINFYGMVEQVGSIYMECEAGYLHAPTFADIMIRHPLTYEPQAYGQQGLIQTVSVLPRSYPGHNLLTEDLGTIYGEDNCPCGRKGKYFRVHGRLPAAELRGCSDTFAYRKEVTTR</sequence>
<protein>
    <submittedName>
        <fullName evidence="2">Acyl-protein synthetase</fullName>
    </submittedName>
</protein>
<comment type="caution">
    <text evidence="2">The sequence shown here is derived from an EMBL/GenBank/DDBJ whole genome shotgun (WGS) entry which is preliminary data.</text>
</comment>
<reference evidence="2" key="1">
    <citation type="submission" date="2022-06" db="EMBL/GenBank/DDBJ databases">
        <authorList>
            <person name="Dietemann V."/>
            <person name="Ory F."/>
            <person name="Dainat B."/>
            <person name="Oberhansli S."/>
        </authorList>
    </citation>
    <scope>NUCLEOTIDE SEQUENCE</scope>
    <source>
        <strain evidence="2">Ena-SAMPLE-TAB-26-04-2022-14:26:32:270-5432</strain>
    </source>
</reference>
<evidence type="ECO:0000259" key="1">
    <source>
        <dbReference type="Pfam" id="PF04443"/>
    </source>
</evidence>
<dbReference type="Pfam" id="PF04443">
    <property type="entry name" value="LuxE"/>
    <property type="match status" value="1"/>
</dbReference>
<evidence type="ECO:0000313" key="3">
    <source>
        <dbReference type="Proteomes" id="UP001154322"/>
    </source>
</evidence>
<organism evidence="2 3">
    <name type="scientific">Paenibacillus melissococcoides</name>
    <dbReference type="NCBI Taxonomy" id="2912268"/>
    <lineage>
        <taxon>Bacteria</taxon>
        <taxon>Bacillati</taxon>
        <taxon>Bacillota</taxon>
        <taxon>Bacilli</taxon>
        <taxon>Bacillales</taxon>
        <taxon>Paenibacillaceae</taxon>
        <taxon>Paenibacillus</taxon>
    </lineage>
</organism>
<gene>
    <name evidence="2" type="ORF">WJ0W_006074</name>
</gene>
<feature type="domain" description="Acyl-protein synthetase LuxE" evidence="1">
    <location>
        <begin position="8"/>
        <end position="353"/>
    </location>
</feature>
<dbReference type="InterPro" id="IPR007534">
    <property type="entry name" value="LuxE"/>
</dbReference>
<name>A0ABN8UH46_9BACL</name>
<accession>A0ABN8UH46</accession>
<proteinExistence type="predicted"/>
<dbReference type="InterPro" id="IPR042099">
    <property type="entry name" value="ANL_N_sf"/>
</dbReference>
<dbReference type="Proteomes" id="UP001154322">
    <property type="component" value="Unassembled WGS sequence"/>
</dbReference>
<dbReference type="RefSeq" id="WP_213428174.1">
    <property type="nucleotide sequence ID" value="NZ_AP031286.1"/>
</dbReference>
<evidence type="ECO:0000313" key="2">
    <source>
        <dbReference type="EMBL" id="CAH8248890.1"/>
    </source>
</evidence>
<dbReference type="EMBL" id="CALYLO010000013">
    <property type="protein sequence ID" value="CAH8248890.1"/>
    <property type="molecule type" value="Genomic_DNA"/>
</dbReference>
<keyword evidence="3" id="KW-1185">Reference proteome</keyword>